<dbReference type="CDD" id="cd01949">
    <property type="entry name" value="GGDEF"/>
    <property type="match status" value="1"/>
</dbReference>
<keyword evidence="2" id="KW-0812">Transmembrane</keyword>
<feature type="transmembrane region" description="Helical" evidence="2">
    <location>
        <begin position="46"/>
        <end position="66"/>
    </location>
</feature>
<dbReference type="InterPro" id="IPR043128">
    <property type="entry name" value="Rev_trsase/Diguanyl_cyclase"/>
</dbReference>
<keyword evidence="2" id="KW-0472">Membrane</keyword>
<dbReference type="Pfam" id="PF13185">
    <property type="entry name" value="GAF_2"/>
    <property type="match status" value="1"/>
</dbReference>
<dbReference type="GO" id="GO:0043709">
    <property type="term" value="P:cell adhesion involved in single-species biofilm formation"/>
    <property type="evidence" value="ECO:0007669"/>
    <property type="project" value="TreeGrafter"/>
</dbReference>
<dbReference type="GO" id="GO:0005886">
    <property type="term" value="C:plasma membrane"/>
    <property type="evidence" value="ECO:0007669"/>
    <property type="project" value="TreeGrafter"/>
</dbReference>
<dbReference type="InterPro" id="IPR000160">
    <property type="entry name" value="GGDEF_dom"/>
</dbReference>
<dbReference type="PANTHER" id="PTHR45138:SF23">
    <property type="entry name" value="SIGNALING PROTEIN"/>
    <property type="match status" value="1"/>
</dbReference>
<dbReference type="SUPFAM" id="SSF55073">
    <property type="entry name" value="Nucleotide cyclase"/>
    <property type="match status" value="1"/>
</dbReference>
<feature type="domain" description="GGDEF" evidence="3">
    <location>
        <begin position="288"/>
        <end position="406"/>
    </location>
</feature>
<reference evidence="4 5" key="1">
    <citation type="submission" date="2018-06" db="EMBL/GenBank/DDBJ databases">
        <authorList>
            <consortium name="Pathogen Informatics"/>
            <person name="Doyle S."/>
        </authorList>
    </citation>
    <scope>NUCLEOTIDE SEQUENCE [LARGE SCALE GENOMIC DNA]</scope>
    <source>
        <strain evidence="4 5">NCTC10738</strain>
    </source>
</reference>
<dbReference type="SUPFAM" id="SSF55781">
    <property type="entry name" value="GAF domain-like"/>
    <property type="match status" value="1"/>
</dbReference>
<evidence type="ECO:0000313" key="5">
    <source>
        <dbReference type="Proteomes" id="UP000254069"/>
    </source>
</evidence>
<dbReference type="NCBIfam" id="TIGR00254">
    <property type="entry name" value="GGDEF"/>
    <property type="match status" value="1"/>
</dbReference>
<dbReference type="InterPro" id="IPR003018">
    <property type="entry name" value="GAF"/>
</dbReference>
<dbReference type="GO" id="GO:1902201">
    <property type="term" value="P:negative regulation of bacterial-type flagellum-dependent cell motility"/>
    <property type="evidence" value="ECO:0007669"/>
    <property type="project" value="TreeGrafter"/>
</dbReference>
<dbReference type="Gene3D" id="3.30.450.40">
    <property type="match status" value="1"/>
</dbReference>
<feature type="transmembrane region" description="Helical" evidence="2">
    <location>
        <begin position="21"/>
        <end position="40"/>
    </location>
</feature>
<proteinExistence type="predicted"/>
<dbReference type="InterPro" id="IPR050469">
    <property type="entry name" value="Diguanylate_Cyclase"/>
</dbReference>
<evidence type="ECO:0000256" key="1">
    <source>
        <dbReference type="ARBA" id="ARBA00012528"/>
    </source>
</evidence>
<keyword evidence="4" id="KW-0548">Nucleotidyltransferase</keyword>
<dbReference type="Gene3D" id="3.30.70.270">
    <property type="match status" value="1"/>
</dbReference>
<protein>
    <recommendedName>
        <fullName evidence="1">diguanylate cyclase</fullName>
        <ecNumber evidence="1">2.7.7.65</ecNumber>
    </recommendedName>
</protein>
<evidence type="ECO:0000259" key="3">
    <source>
        <dbReference type="PROSITE" id="PS50887"/>
    </source>
</evidence>
<evidence type="ECO:0000256" key="2">
    <source>
        <dbReference type="SAM" id="Phobius"/>
    </source>
</evidence>
<name>A0A380BFD5_9GAMM</name>
<sequence>MLDQNGLRKQKIDTLDLRYHLLLLLLPLLLIALLFWVTSPAGELPWLQWGGVSIIYFLAYSLGYFVHQGRLGRLWQHLEQVLGINEATFELVHLSSQYETEHAFLNALLGKAVAMVDGAEMGSIILVEPGSNKLHFESALGLDLAKLQQLNMTLEQSFEYRLTDGRCNRVVVVNDMRKINAQSSLSAEDQALLLSAASIPIRATLSSPIHIDGQLYAMLNLDSSLLACFSTYDRDLVAILTREAANAIALYQKSRQIHQLANFDCLTGLANRKYFEEQAQKWQPKTKLESMLVLLDMDNLKKINDNLGHGAGDFALKRLATELKRSCPPPALVSRFGGDEFVLLCYGSESWLRERLQQAEARLAADEVAVYFSAGIAPFNGDMEYSLKLADSQMYRQKRARKGGLE</sequence>
<gene>
    <name evidence="4" type="primary">yeaP</name>
    <name evidence="4" type="ORF">NCTC10738_03148</name>
</gene>
<dbReference type="EC" id="2.7.7.65" evidence="1"/>
<dbReference type="KEGG" id="salg:BS332_00035"/>
<dbReference type="AlphaFoldDB" id="A0A380BFD5"/>
<accession>A0A380BFD5</accession>
<keyword evidence="5" id="KW-1185">Reference proteome</keyword>
<dbReference type="PANTHER" id="PTHR45138">
    <property type="entry name" value="REGULATORY COMPONENTS OF SENSORY TRANSDUCTION SYSTEM"/>
    <property type="match status" value="1"/>
</dbReference>
<organism evidence="4 5">
    <name type="scientific">Shewanella algae</name>
    <dbReference type="NCBI Taxonomy" id="38313"/>
    <lineage>
        <taxon>Bacteria</taxon>
        <taxon>Pseudomonadati</taxon>
        <taxon>Pseudomonadota</taxon>
        <taxon>Gammaproteobacteria</taxon>
        <taxon>Alteromonadales</taxon>
        <taxon>Shewanellaceae</taxon>
        <taxon>Shewanella</taxon>
    </lineage>
</organism>
<dbReference type="PROSITE" id="PS50887">
    <property type="entry name" value="GGDEF"/>
    <property type="match status" value="1"/>
</dbReference>
<dbReference type="Proteomes" id="UP000254069">
    <property type="component" value="Unassembled WGS sequence"/>
</dbReference>
<evidence type="ECO:0000313" key="4">
    <source>
        <dbReference type="EMBL" id="SUJ00527.1"/>
    </source>
</evidence>
<dbReference type="SMART" id="SM00267">
    <property type="entry name" value="GGDEF"/>
    <property type="match status" value="1"/>
</dbReference>
<dbReference type="InterPro" id="IPR029016">
    <property type="entry name" value="GAF-like_dom_sf"/>
</dbReference>
<dbReference type="InterPro" id="IPR029787">
    <property type="entry name" value="Nucleotide_cyclase"/>
</dbReference>
<dbReference type="EMBL" id="UGYO01000002">
    <property type="protein sequence ID" value="SUJ00527.1"/>
    <property type="molecule type" value="Genomic_DNA"/>
</dbReference>
<dbReference type="GO" id="GO:0052621">
    <property type="term" value="F:diguanylate cyclase activity"/>
    <property type="evidence" value="ECO:0007669"/>
    <property type="project" value="UniProtKB-EC"/>
</dbReference>
<keyword evidence="2" id="KW-1133">Transmembrane helix</keyword>
<dbReference type="Pfam" id="PF00990">
    <property type="entry name" value="GGDEF"/>
    <property type="match status" value="1"/>
</dbReference>
<dbReference type="RefSeq" id="WP_109248120.1">
    <property type="nucleotide sequence ID" value="NZ_AP024609.1"/>
</dbReference>
<keyword evidence="4" id="KW-0808">Transferase</keyword>